<evidence type="ECO:0000313" key="1">
    <source>
        <dbReference type="EMBL" id="GAA5480913.1"/>
    </source>
</evidence>
<dbReference type="Proteomes" id="UP001476282">
    <property type="component" value="Unassembled WGS sequence"/>
</dbReference>
<protein>
    <recommendedName>
        <fullName evidence="3">Ribbon-helix-helix protein CopG domain-containing protein</fullName>
    </recommendedName>
</protein>
<organism evidence="1 2">
    <name type="scientific">Haloferula sargassicola</name>
    <dbReference type="NCBI Taxonomy" id="490096"/>
    <lineage>
        <taxon>Bacteria</taxon>
        <taxon>Pseudomonadati</taxon>
        <taxon>Verrucomicrobiota</taxon>
        <taxon>Verrucomicrobiia</taxon>
        <taxon>Verrucomicrobiales</taxon>
        <taxon>Verrucomicrobiaceae</taxon>
        <taxon>Haloferula</taxon>
    </lineage>
</organism>
<sequence length="88" mass="9699">MITKLKTTVILRDELVRQAKARASLRGVSLSRFVEESLERTLSDPAPEPESVGDWLASLPTVSKAASKDLQQALASDDFRPVDSGMWQ</sequence>
<comment type="caution">
    <text evidence="1">The sequence shown here is derived from an EMBL/GenBank/DDBJ whole genome shotgun (WGS) entry which is preliminary data.</text>
</comment>
<keyword evidence="2" id="KW-1185">Reference proteome</keyword>
<accession>A0ABP9UGX0</accession>
<gene>
    <name evidence="1" type="ORF">Hsar01_00117</name>
</gene>
<proteinExistence type="predicted"/>
<reference evidence="1 2" key="1">
    <citation type="submission" date="2024-02" db="EMBL/GenBank/DDBJ databases">
        <title>Haloferula sargassicola NBRC 104335.</title>
        <authorList>
            <person name="Ichikawa N."/>
            <person name="Katano-Makiyama Y."/>
            <person name="Hidaka K."/>
        </authorList>
    </citation>
    <scope>NUCLEOTIDE SEQUENCE [LARGE SCALE GENOMIC DNA]</scope>
    <source>
        <strain evidence="1 2">NBRC 104335</strain>
    </source>
</reference>
<dbReference type="EMBL" id="BAABRI010000001">
    <property type="protein sequence ID" value="GAA5480913.1"/>
    <property type="molecule type" value="Genomic_DNA"/>
</dbReference>
<dbReference type="InterPro" id="IPR045944">
    <property type="entry name" value="DUF6364"/>
</dbReference>
<name>A0ABP9UGX0_9BACT</name>
<evidence type="ECO:0000313" key="2">
    <source>
        <dbReference type="Proteomes" id="UP001476282"/>
    </source>
</evidence>
<evidence type="ECO:0008006" key="3">
    <source>
        <dbReference type="Google" id="ProtNLM"/>
    </source>
</evidence>
<dbReference type="Pfam" id="PF19891">
    <property type="entry name" value="DUF6364"/>
    <property type="match status" value="1"/>
</dbReference>